<reference evidence="4 6" key="1">
    <citation type="journal article" date="2014" name="Genome Biol. Evol.">
        <title>The secreted proteins of Achlya hypogyna and Thraustotheca clavata identify the ancestral oomycete secretome and reveal gene acquisitions by horizontal gene transfer.</title>
        <authorList>
            <person name="Misner I."/>
            <person name="Blouin N."/>
            <person name="Leonard G."/>
            <person name="Richards T.A."/>
            <person name="Lane C.E."/>
        </authorList>
    </citation>
    <scope>NUCLEOTIDE SEQUENCE</scope>
    <source>
        <strain evidence="4 6">ATCC 34112</strain>
    </source>
</reference>
<name>A0A0A7CML2_9STRA</name>
<evidence type="ECO:0000259" key="3">
    <source>
        <dbReference type="SMART" id="SM00458"/>
    </source>
</evidence>
<dbReference type="SUPFAM" id="SSF50494">
    <property type="entry name" value="Trypsin-like serine proteases"/>
    <property type="match status" value="1"/>
</dbReference>
<dbReference type="InterPro" id="IPR000772">
    <property type="entry name" value="Ricin_B_lectin"/>
</dbReference>
<sequence>MPQRLVALLSFTLLALVQAQKAYSVGSAVPYSLTIDGGAPFSQVISNPTATSLSVHIASMELPTGATLTIGSLDGSDKMVLTGFQSNLYSDFINQKQIVINYSAPEYHNGTVVTIDKYFAASTTHNDLESICSTSGDLSSPSVCYQTSDAVKYKKSQAIARLVINGNSLCTGWLIGSEGHMITNNHCIGSAADAAATKVEMHAECATCSDPNNNAQLACKGTTVASSTTLIATNYDLDFTLVKLSVIAGIDLSQYGYLQVRDGQPVDNEPAWLAGHPKGYPKRIAILVNGGVPGTIVSANIGASCRSNEASYLLDTQGGSSGSPVMSTIDNTVVVVHNCGNCDGNGGGANSGIPIANILAYLRSNNIPIPANAIYSPSTPIPTPAPTPIPTPAPTPSTVHFCTISNRVISEFYQNLYINALGGSANENFVYNPTTGAVQVQSNKQCLDSYWDGSQFQVHTWSCDSSNANQQWIVANNQVKHRVHGVCLTTIAGQTNVAVAPCNSNDIRQWISTSCADATVRNFVRIQTQSGKYISEWNSGLYSNALQNNLNELFEINGKMFQAASNGQCFDVYSDNNGYHLHTYTCSSSNGNQQWNVANGKIYHATYSNICLDFDPNDPNHAAQVWQCYANNSNQQFKIIAF</sequence>
<dbReference type="Gene3D" id="2.40.10.10">
    <property type="entry name" value="Trypsin-like serine proteases"/>
    <property type="match status" value="2"/>
</dbReference>
<dbReference type="OrthoDB" id="73970at2759"/>
<dbReference type="Proteomes" id="UP000243217">
    <property type="component" value="Unassembled WGS sequence"/>
</dbReference>
<feature type="chain" id="PRO_5002027322" evidence="2">
    <location>
        <begin position="20"/>
        <end position="642"/>
    </location>
</feature>
<keyword evidence="2" id="KW-0732">Signal</keyword>
<dbReference type="Pfam" id="PF13365">
    <property type="entry name" value="Trypsin_2"/>
    <property type="match status" value="1"/>
</dbReference>
<proteinExistence type="predicted"/>
<evidence type="ECO:0000256" key="1">
    <source>
        <dbReference type="ARBA" id="ARBA00023026"/>
    </source>
</evidence>
<dbReference type="PANTHER" id="PTHR36234">
    <property type="entry name" value="LYSYL ENDOPEPTIDASE"/>
    <property type="match status" value="1"/>
</dbReference>
<dbReference type="Gene3D" id="2.80.10.50">
    <property type="match status" value="2"/>
</dbReference>
<dbReference type="AlphaFoldDB" id="A0A0A7CML2"/>
<evidence type="ECO:0000256" key="2">
    <source>
        <dbReference type="SAM" id="SignalP"/>
    </source>
</evidence>
<dbReference type="InterPro" id="IPR043504">
    <property type="entry name" value="Peptidase_S1_PA_chymotrypsin"/>
</dbReference>
<accession>A0A0A7CML2</accession>
<keyword evidence="6" id="KW-1185">Reference proteome</keyword>
<dbReference type="Pfam" id="PF00652">
    <property type="entry name" value="Ricin_B_lectin"/>
    <property type="match status" value="2"/>
</dbReference>
<feature type="domain" description="Ricin B lectin" evidence="3">
    <location>
        <begin position="521"/>
        <end position="640"/>
    </location>
</feature>
<dbReference type="EMBL" id="JNBS01002952">
    <property type="protein sequence ID" value="OQR88910.1"/>
    <property type="molecule type" value="Genomic_DNA"/>
</dbReference>
<feature type="signal peptide" evidence="2">
    <location>
        <begin position="1"/>
        <end position="19"/>
    </location>
</feature>
<protein>
    <submittedName>
        <fullName evidence="4">Secreted protein</fullName>
    </submittedName>
</protein>
<dbReference type="STRING" id="74557.A0A0A7CML2"/>
<dbReference type="InterPro" id="IPR035992">
    <property type="entry name" value="Ricin_B-like_lectins"/>
</dbReference>
<feature type="domain" description="Ricin B lectin" evidence="3">
    <location>
        <begin position="406"/>
        <end position="513"/>
    </location>
</feature>
<evidence type="ECO:0000313" key="6">
    <source>
        <dbReference type="Proteomes" id="UP000243217"/>
    </source>
</evidence>
<gene>
    <name evidence="5" type="ORF">THRCLA_10032</name>
</gene>
<dbReference type="EMBL" id="KM038239">
    <property type="protein sequence ID" value="AIG55700.1"/>
    <property type="molecule type" value="Genomic_DNA"/>
</dbReference>
<dbReference type="SMART" id="SM00458">
    <property type="entry name" value="RICIN"/>
    <property type="match status" value="2"/>
</dbReference>
<evidence type="ECO:0000313" key="4">
    <source>
        <dbReference type="EMBL" id="AIG55700.1"/>
    </source>
</evidence>
<dbReference type="InterPro" id="IPR009003">
    <property type="entry name" value="Peptidase_S1_PA"/>
</dbReference>
<keyword evidence="1" id="KW-0843">Virulence</keyword>
<dbReference type="PANTHER" id="PTHR36234:SF5">
    <property type="entry name" value="LYSYL ENDOPEPTIDASE"/>
    <property type="match status" value="1"/>
</dbReference>
<dbReference type="PROSITE" id="PS50231">
    <property type="entry name" value="RICIN_B_LECTIN"/>
    <property type="match status" value="2"/>
</dbReference>
<dbReference type="SUPFAM" id="SSF50370">
    <property type="entry name" value="Ricin B-like lectins"/>
    <property type="match status" value="2"/>
</dbReference>
<evidence type="ECO:0000313" key="5">
    <source>
        <dbReference type="EMBL" id="OQR88910.1"/>
    </source>
</evidence>
<organism evidence="4">
    <name type="scientific">Thraustotheca clavata</name>
    <dbReference type="NCBI Taxonomy" id="74557"/>
    <lineage>
        <taxon>Eukaryota</taxon>
        <taxon>Sar</taxon>
        <taxon>Stramenopiles</taxon>
        <taxon>Oomycota</taxon>
        <taxon>Saprolegniomycetes</taxon>
        <taxon>Saprolegniales</taxon>
        <taxon>Achlyaceae</taxon>
        <taxon>Thraustotheca</taxon>
    </lineage>
</organism>